<dbReference type="AlphaFoldDB" id="A0A419SJK5"/>
<evidence type="ECO:0000259" key="6">
    <source>
        <dbReference type="Pfam" id="PF04127"/>
    </source>
</evidence>
<comment type="similarity">
    <text evidence="3 4">In the C-terminal section; belongs to the PPC synthetase family.</text>
</comment>
<dbReference type="GO" id="GO:0010181">
    <property type="term" value="F:FMN binding"/>
    <property type="evidence" value="ECO:0007669"/>
    <property type="project" value="UniProtKB-UniRule"/>
</dbReference>
<comment type="function">
    <text evidence="4">Catalyzes two steps in the biosynthesis of coenzyme A. In the first step cysteine is conjugated to 4'-phosphopantothenate to form 4-phosphopantothenoylcysteine, in the latter compound is decarboxylated to form 4'-phosphopantotheine.</text>
</comment>
<keyword evidence="3" id="KW-0460">Magnesium</keyword>
<feature type="binding site" evidence="3">
    <location>
        <position position="323"/>
    </location>
    <ligand>
        <name>CTP</name>
        <dbReference type="ChEBI" id="CHEBI:37563"/>
    </ligand>
</feature>
<comment type="cofactor">
    <cofactor evidence="3">
        <name>FMN</name>
        <dbReference type="ChEBI" id="CHEBI:58210"/>
    </cofactor>
    <text evidence="3">Binds 1 FMN per subunit.</text>
</comment>
<comment type="function">
    <text evidence="3">Catalyzes two sequential steps in the biosynthesis of coenzyme A. In the first step cysteine is conjugated to 4'-phosphopantothenate to form 4-phosphopantothenoylcysteine. In the second step the latter compound is decarboxylated to form 4'-phosphopantotheine.</text>
</comment>
<evidence type="ECO:0000259" key="5">
    <source>
        <dbReference type="Pfam" id="PF02441"/>
    </source>
</evidence>
<dbReference type="PANTHER" id="PTHR14359">
    <property type="entry name" value="HOMO-OLIGOMERIC FLAVIN CONTAINING CYS DECARBOXYLASE FAMILY"/>
    <property type="match status" value="1"/>
</dbReference>
<feature type="domain" description="Flavoprotein" evidence="5">
    <location>
        <begin position="5"/>
        <end position="178"/>
    </location>
</feature>
<dbReference type="InterPro" id="IPR003382">
    <property type="entry name" value="Flavoprotein"/>
</dbReference>
<dbReference type="Pfam" id="PF04127">
    <property type="entry name" value="DFP"/>
    <property type="match status" value="1"/>
</dbReference>
<dbReference type="SUPFAM" id="SSF102645">
    <property type="entry name" value="CoaB-like"/>
    <property type="match status" value="1"/>
</dbReference>
<dbReference type="GO" id="GO:0015941">
    <property type="term" value="P:pantothenate catabolic process"/>
    <property type="evidence" value="ECO:0007669"/>
    <property type="project" value="InterPro"/>
</dbReference>
<dbReference type="GO" id="GO:0004633">
    <property type="term" value="F:phosphopantothenoylcysteine decarboxylase activity"/>
    <property type="evidence" value="ECO:0007669"/>
    <property type="project" value="UniProtKB-UniRule"/>
</dbReference>
<gene>
    <name evidence="3" type="primary">coaBC</name>
    <name evidence="7" type="ORF">BEP19_06955</name>
</gene>
<keyword evidence="3" id="KW-0479">Metal-binding</keyword>
<keyword evidence="3 4" id="KW-0288">FMN</keyword>
<dbReference type="InterPro" id="IPR005252">
    <property type="entry name" value="CoaBC"/>
</dbReference>
<dbReference type="PANTHER" id="PTHR14359:SF6">
    <property type="entry name" value="PHOSPHOPANTOTHENOYLCYSTEINE DECARBOXYLASE"/>
    <property type="match status" value="1"/>
</dbReference>
<feature type="binding site" evidence="3">
    <location>
        <position position="337"/>
    </location>
    <ligand>
        <name>CTP</name>
        <dbReference type="ChEBI" id="CHEBI:37563"/>
    </ligand>
</feature>
<dbReference type="NCBIfam" id="TIGR00521">
    <property type="entry name" value="coaBC_dfp"/>
    <property type="match status" value="1"/>
</dbReference>
<dbReference type="EC" id="4.1.1.36" evidence="3"/>
<keyword evidence="1 3" id="KW-0210">Decarboxylase</keyword>
<keyword evidence="8" id="KW-1185">Reference proteome</keyword>
<feature type="active site" description="Proton donor" evidence="3">
    <location>
        <position position="157"/>
    </location>
</feature>
<proteinExistence type="inferred from homology"/>
<comment type="catalytic activity">
    <reaction evidence="3 4">
        <text>N-[(R)-4-phosphopantothenoyl]-L-cysteine + H(+) = (R)-4'-phosphopantetheine + CO2</text>
        <dbReference type="Rhea" id="RHEA:16793"/>
        <dbReference type="ChEBI" id="CHEBI:15378"/>
        <dbReference type="ChEBI" id="CHEBI:16526"/>
        <dbReference type="ChEBI" id="CHEBI:59458"/>
        <dbReference type="ChEBI" id="CHEBI:61723"/>
        <dbReference type="EC" id="4.1.1.36"/>
    </reaction>
</comment>
<comment type="similarity">
    <text evidence="3 4">In the N-terminal section; belongs to the HFCD (homo-oligomeric flavin containing Cys decarboxylase) superfamily.</text>
</comment>
<comment type="pathway">
    <text evidence="3 4">Cofactor biosynthesis; coenzyme A biosynthesis; CoA from (R)-pantothenate: step 3/5.</text>
</comment>
<dbReference type="Proteomes" id="UP000284219">
    <property type="component" value="Unassembled WGS sequence"/>
</dbReference>
<dbReference type="HAMAP" id="MF_02225">
    <property type="entry name" value="CoaBC"/>
    <property type="match status" value="1"/>
</dbReference>
<keyword evidence="2 3" id="KW-0456">Lyase</keyword>
<comment type="catalytic activity">
    <reaction evidence="3 4">
        <text>(R)-4'-phosphopantothenate + L-cysteine + CTP = N-[(R)-4-phosphopantothenoyl]-L-cysteine + CMP + diphosphate + H(+)</text>
        <dbReference type="Rhea" id="RHEA:19397"/>
        <dbReference type="ChEBI" id="CHEBI:10986"/>
        <dbReference type="ChEBI" id="CHEBI:15378"/>
        <dbReference type="ChEBI" id="CHEBI:33019"/>
        <dbReference type="ChEBI" id="CHEBI:35235"/>
        <dbReference type="ChEBI" id="CHEBI:37563"/>
        <dbReference type="ChEBI" id="CHEBI:59458"/>
        <dbReference type="ChEBI" id="CHEBI:60377"/>
        <dbReference type="EC" id="6.3.2.5"/>
    </reaction>
</comment>
<dbReference type="GO" id="GO:0015937">
    <property type="term" value="P:coenzyme A biosynthetic process"/>
    <property type="evidence" value="ECO:0007669"/>
    <property type="project" value="UniProtKB-UniRule"/>
</dbReference>
<evidence type="ECO:0000313" key="7">
    <source>
        <dbReference type="EMBL" id="RKD24140.1"/>
    </source>
</evidence>
<keyword evidence="3 4" id="KW-0436">Ligase</keyword>
<dbReference type="Gene3D" id="3.40.50.10300">
    <property type="entry name" value="CoaB-like"/>
    <property type="match status" value="1"/>
</dbReference>
<dbReference type="RefSeq" id="WP_120189402.1">
    <property type="nucleotide sequence ID" value="NZ_MCHY01000008.1"/>
</dbReference>
<evidence type="ECO:0000313" key="8">
    <source>
        <dbReference type="Proteomes" id="UP000284219"/>
    </source>
</evidence>
<feature type="domain" description="DNA/pantothenate metabolism flavoprotein C-terminal" evidence="6">
    <location>
        <begin position="185"/>
        <end position="394"/>
    </location>
</feature>
<reference evidence="7 8" key="1">
    <citation type="submission" date="2016-08" db="EMBL/GenBank/DDBJ databases">
        <title>Novel Firmicute Genomes.</title>
        <authorList>
            <person name="Poppleton D.I."/>
            <person name="Gribaldo S."/>
        </authorList>
    </citation>
    <scope>NUCLEOTIDE SEQUENCE [LARGE SCALE GENOMIC DNA]</scope>
    <source>
        <strain evidence="7 8">RAOx-1</strain>
    </source>
</reference>
<feature type="region of interest" description="Phosphopantothenoylcysteine decarboxylase" evidence="3">
    <location>
        <begin position="1"/>
        <end position="189"/>
    </location>
</feature>
<dbReference type="Pfam" id="PF02441">
    <property type="entry name" value="Flavoprotein"/>
    <property type="match status" value="1"/>
</dbReference>
<dbReference type="EMBL" id="MCHY01000008">
    <property type="protein sequence ID" value="RKD24140.1"/>
    <property type="molecule type" value="Genomic_DNA"/>
</dbReference>
<dbReference type="InterPro" id="IPR007085">
    <property type="entry name" value="DNA/pantothenate-metab_flavo_C"/>
</dbReference>
<dbReference type="InterPro" id="IPR035929">
    <property type="entry name" value="CoaB-like_sf"/>
</dbReference>
<evidence type="ECO:0000256" key="4">
    <source>
        <dbReference type="RuleBase" id="RU364078"/>
    </source>
</evidence>
<comment type="cofactor">
    <cofactor evidence="3">
        <name>Mg(2+)</name>
        <dbReference type="ChEBI" id="CHEBI:18420"/>
    </cofactor>
</comment>
<sequence>MLHGKTIVLGVTGGIAAYKAAALCSALVQKGAEVHVILTASAAEFIQPLTFQALSRRHVIVDMFVEQDPTIISHIDLADRADLVVIAPTTANVIAKATHGIADDMLTTMLLATRAPVMICPAMNVHMYEHVAVQQNMDTLRERGVLFVEPAEGFLACGYVGKGRMAEPDVIADKVVQFFTKKQDLHGKTVLVTAGATREAFDPIRFITNRSTGKMGYAIAEGARARGAKVILVSGITHIAQPSGVQTRVVESAEDMYQTVCRYADEADVIIKSAAVSDYRPIEVHDQKVKKKDGNLVIEFARTKDILKHLGEHKQANQILIGFAAETERVEEYAMEKIMSKNLDFIVANNVAMEGAGFGTDTNIVSLYDQAGLVFSLPQLSKREVAERILDEVVARSKGKNTCMPK</sequence>
<organism evidence="7 8">
    <name type="scientific">Ammoniphilus oxalaticus</name>
    <dbReference type="NCBI Taxonomy" id="66863"/>
    <lineage>
        <taxon>Bacteria</taxon>
        <taxon>Bacillati</taxon>
        <taxon>Bacillota</taxon>
        <taxon>Bacilli</taxon>
        <taxon>Bacillales</taxon>
        <taxon>Paenibacillaceae</taxon>
        <taxon>Aneurinibacillus group</taxon>
        <taxon>Ammoniphilus</taxon>
    </lineage>
</organism>
<dbReference type="GO" id="GO:0046872">
    <property type="term" value="F:metal ion binding"/>
    <property type="evidence" value="ECO:0007669"/>
    <property type="project" value="UniProtKB-KW"/>
</dbReference>
<dbReference type="GO" id="GO:0004632">
    <property type="term" value="F:phosphopantothenate--cysteine ligase activity"/>
    <property type="evidence" value="ECO:0007669"/>
    <property type="project" value="UniProtKB-UniRule"/>
</dbReference>
<dbReference type="Gene3D" id="3.40.50.1950">
    <property type="entry name" value="Flavin prenyltransferase-like"/>
    <property type="match status" value="1"/>
</dbReference>
<dbReference type="SUPFAM" id="SSF52507">
    <property type="entry name" value="Homo-oligomeric flavin-containing Cys decarboxylases, HFCD"/>
    <property type="match status" value="1"/>
</dbReference>
<dbReference type="InterPro" id="IPR036551">
    <property type="entry name" value="Flavin_trans-like"/>
</dbReference>
<feature type="binding site" evidence="3">
    <location>
        <position position="341"/>
    </location>
    <ligand>
        <name>CTP</name>
        <dbReference type="ChEBI" id="CHEBI:37563"/>
    </ligand>
</feature>
<comment type="caution">
    <text evidence="3">Lacks conserved residue(s) required for the propagation of feature annotation.</text>
</comment>
<accession>A0A419SJK5</accession>
<dbReference type="OrthoDB" id="9802554at2"/>
<evidence type="ECO:0000256" key="1">
    <source>
        <dbReference type="ARBA" id="ARBA00022793"/>
    </source>
</evidence>
<dbReference type="UniPathway" id="UPA00241">
    <property type="reaction ID" value="UER00353"/>
</dbReference>
<feature type="region of interest" description="Phosphopantothenate--cysteine ligase" evidence="3">
    <location>
        <begin position="190"/>
        <end position="406"/>
    </location>
</feature>
<protein>
    <recommendedName>
        <fullName evidence="3">Coenzyme A biosynthesis bifunctional protein CoaBC</fullName>
    </recommendedName>
    <alternativeName>
        <fullName evidence="3">DNA/pantothenate metabolism flavoprotein</fullName>
    </alternativeName>
    <alternativeName>
        <fullName evidence="3">Phosphopantothenoylcysteine synthetase/decarboxylase</fullName>
        <shortName evidence="3">PPCS-PPCDC</shortName>
    </alternativeName>
    <domain>
        <recommendedName>
            <fullName evidence="3">Phosphopantothenoylcysteine decarboxylase</fullName>
            <shortName evidence="3">PPC decarboxylase</shortName>
            <shortName evidence="3">PPC-DC</shortName>
            <ecNumber evidence="3">4.1.1.36</ecNumber>
        </recommendedName>
        <alternativeName>
            <fullName evidence="3">CoaC</fullName>
        </alternativeName>
    </domain>
    <domain>
        <recommendedName>
            <fullName evidence="3">Phosphopantothenate--cysteine ligase</fullName>
            <ecNumber evidence="3">6.3.2.5</ecNumber>
        </recommendedName>
        <alternativeName>
            <fullName evidence="3">CoaB</fullName>
        </alternativeName>
        <alternativeName>
            <fullName evidence="3">Phosphopantothenoylcysteine synthetase</fullName>
            <shortName evidence="3">PPC synthetase</shortName>
            <shortName evidence="3">PPC-S</shortName>
        </alternativeName>
    </domain>
</protein>
<keyword evidence="3 4" id="KW-0285">Flavoprotein</keyword>
<keyword evidence="3" id="KW-0511">Multifunctional enzyme</keyword>
<comment type="pathway">
    <text evidence="3 4">Cofactor biosynthesis; coenzyme A biosynthesis; CoA from (R)-pantothenate: step 2/5.</text>
</comment>
<comment type="caution">
    <text evidence="7">The sequence shown here is derived from an EMBL/GenBank/DDBJ whole genome shotgun (WGS) entry which is preliminary data.</text>
</comment>
<feature type="binding site" evidence="3">
    <location>
        <position position="288"/>
    </location>
    <ligand>
        <name>CTP</name>
        <dbReference type="ChEBI" id="CHEBI:37563"/>
    </ligand>
</feature>
<dbReference type="GO" id="GO:0071513">
    <property type="term" value="C:phosphopantothenoylcysteine decarboxylase complex"/>
    <property type="evidence" value="ECO:0007669"/>
    <property type="project" value="TreeGrafter"/>
</dbReference>
<feature type="binding site" evidence="3">
    <location>
        <position position="278"/>
    </location>
    <ligand>
        <name>CTP</name>
        <dbReference type="ChEBI" id="CHEBI:37563"/>
    </ligand>
</feature>
<evidence type="ECO:0000256" key="2">
    <source>
        <dbReference type="ARBA" id="ARBA00023239"/>
    </source>
</evidence>
<evidence type="ECO:0000256" key="3">
    <source>
        <dbReference type="HAMAP-Rule" id="MF_02225"/>
    </source>
</evidence>
<dbReference type="EC" id="6.3.2.5" evidence="3"/>
<name>A0A419SJK5_9BACL</name>